<proteinExistence type="predicted"/>
<keyword evidence="1" id="KW-1133">Transmembrane helix</keyword>
<keyword evidence="1" id="KW-0812">Transmembrane</keyword>
<gene>
    <name evidence="2" type="ORF">ACNJC6_00451</name>
</gene>
<evidence type="ECO:0000313" key="3">
    <source>
        <dbReference type="Proteomes" id="UP000196240"/>
    </source>
</evidence>
<evidence type="ECO:0000256" key="1">
    <source>
        <dbReference type="SAM" id="Phobius"/>
    </source>
</evidence>
<sequence length="259" mass="30547">MDKQKIIDIALWAIVAYAVALLIYWTLKIFNQNAESISALGSLLSASATFFAAYVAVKLFNDWRDPANYATTKEQVLEALGVLSQVRYQLSFMLDHLYTLKRTNEFLILNEDILNYSKNDIHQKFFDIVKNIRFLKNKLLFEEFGKINHHFIHSENFYLSCIKEYQKYYNYLVDLDELKDKEIFVAPYRSYRSYGLEINNNLALYSLKRTLESEVGYSYNDLNQEQEIRYTYNNTIEMLSTTIALIDSFELELLDKIRV</sequence>
<protein>
    <submittedName>
        <fullName evidence="2">Uncharacterized protein</fullName>
    </submittedName>
</protein>
<name>A0A1R7Q9B9_ACIJO</name>
<dbReference type="EMBL" id="FUUY01000001">
    <property type="protein sequence ID" value="SJX20853.1"/>
    <property type="molecule type" value="Genomic_DNA"/>
</dbReference>
<dbReference type="Proteomes" id="UP000196240">
    <property type="component" value="Unassembled WGS sequence"/>
</dbReference>
<organism evidence="2 3">
    <name type="scientific">Acinetobacter johnsonii</name>
    <dbReference type="NCBI Taxonomy" id="40214"/>
    <lineage>
        <taxon>Bacteria</taxon>
        <taxon>Pseudomonadati</taxon>
        <taxon>Pseudomonadota</taxon>
        <taxon>Gammaproteobacteria</taxon>
        <taxon>Moraxellales</taxon>
        <taxon>Moraxellaceae</taxon>
        <taxon>Acinetobacter</taxon>
    </lineage>
</organism>
<feature type="transmembrane region" description="Helical" evidence="1">
    <location>
        <begin position="9"/>
        <end position="27"/>
    </location>
</feature>
<dbReference type="AlphaFoldDB" id="A0A1R7Q9B9"/>
<keyword evidence="1" id="KW-0472">Membrane</keyword>
<evidence type="ECO:0000313" key="2">
    <source>
        <dbReference type="EMBL" id="SJX20853.1"/>
    </source>
</evidence>
<feature type="transmembrane region" description="Helical" evidence="1">
    <location>
        <begin position="39"/>
        <end position="57"/>
    </location>
</feature>
<accession>A0A1R7Q9B9</accession>
<dbReference type="RefSeq" id="WP_087010939.1">
    <property type="nucleotide sequence ID" value="NZ_FUUY01000001.1"/>
</dbReference>
<reference evidence="2 3" key="1">
    <citation type="submission" date="2017-02" db="EMBL/GenBank/DDBJ databases">
        <authorList>
            <person name="Peterson S.W."/>
        </authorList>
    </citation>
    <scope>NUCLEOTIDE SEQUENCE [LARGE SCALE GENOMIC DNA]</scope>
    <source>
        <strain evidence="2">C6</strain>
    </source>
</reference>